<feature type="compositionally biased region" description="Acidic residues" evidence="1">
    <location>
        <begin position="394"/>
        <end position="406"/>
    </location>
</feature>
<dbReference type="PANTHER" id="PTHR28232">
    <property type="entry name" value="TRANSCRIPTIONAL REGULATORY PROTEIN RXT2"/>
    <property type="match status" value="1"/>
</dbReference>
<feature type="region of interest" description="Disordered" evidence="1">
    <location>
        <begin position="78"/>
        <end position="103"/>
    </location>
</feature>
<gene>
    <name evidence="3" type="ORF">JMJ35_007765</name>
</gene>
<evidence type="ECO:0000313" key="3">
    <source>
        <dbReference type="EMBL" id="KAK0509371.1"/>
    </source>
</evidence>
<dbReference type="AlphaFoldDB" id="A0AA39QVU4"/>
<name>A0AA39QVU4_9LECA</name>
<evidence type="ECO:0000256" key="1">
    <source>
        <dbReference type="SAM" id="MobiDB-lite"/>
    </source>
</evidence>
<dbReference type="InterPro" id="IPR013904">
    <property type="entry name" value="RXT2_N"/>
</dbReference>
<feature type="domain" description="Transcriptional regulatory protein RXT2 N-terminal" evidence="2">
    <location>
        <begin position="35"/>
        <end position="173"/>
    </location>
</feature>
<dbReference type="GO" id="GO:0005829">
    <property type="term" value="C:cytosol"/>
    <property type="evidence" value="ECO:0007669"/>
    <property type="project" value="TreeGrafter"/>
</dbReference>
<keyword evidence="4" id="KW-1185">Reference proteome</keyword>
<feature type="compositionally biased region" description="Basic and acidic residues" evidence="1">
    <location>
        <begin position="291"/>
        <end position="307"/>
    </location>
</feature>
<feature type="compositionally biased region" description="Polar residues" evidence="1">
    <location>
        <begin position="209"/>
        <end position="224"/>
    </location>
</feature>
<comment type="caution">
    <text evidence="3">The sequence shown here is derived from an EMBL/GenBank/DDBJ whole genome shotgun (WGS) entry which is preliminary data.</text>
</comment>
<dbReference type="Proteomes" id="UP001166286">
    <property type="component" value="Unassembled WGS sequence"/>
</dbReference>
<dbReference type="InterPro" id="IPR039602">
    <property type="entry name" value="Rxt2"/>
</dbReference>
<feature type="region of interest" description="Disordered" evidence="1">
    <location>
        <begin position="536"/>
        <end position="560"/>
    </location>
</feature>
<feature type="compositionally biased region" description="Acidic residues" evidence="1">
    <location>
        <begin position="85"/>
        <end position="99"/>
    </location>
</feature>
<dbReference type="EMBL" id="JAFEKC020000018">
    <property type="protein sequence ID" value="KAK0509371.1"/>
    <property type="molecule type" value="Genomic_DNA"/>
</dbReference>
<sequence>MAQAALIAETIAGMKRVVARYDDSSDSDEPYLLPTNRGNKLKRKAYHIQDGFSGGSKGVKRYKRSIEHAGYHRDILRRNPKRYDEDGDELSDDFTDEEADARAAEDNPYAEVRLEELLLPLTSAASLPNHPSLSVPYTSSTLTDMAQQACDMVRRERKTLSNAKQLLTKLRGDKTWIPCGLLYSENDEAMFNTEKLYDIMASSKVPQYSNGSTVQNMVNGSMNSDMALDRHSDFKGGRKPEEANGAIDGPHGDRAAASSVATNETITNSTLPPDSPSKQITIEPGQNTKGAGHDVETTGPEDNHVAKQEPTPEDVGEAERGSEREIVDRVGPDFSMPGQEQLEDRKGREMANAGSQPETDATNTIPQPESNNMEDRLGSTEGAELTKANHESLPDAEDGEADIEGDSDSRRAPRRMRTRAQAQAPPEPTPASRNNSPDSWIAPEIHPLFTIPPAAIPDKDFGLPPAEAEETRRMLMMYVQKQEEVCRGAEKLYDGLLKADAQRKTVYKWCKAEGHVGEMSDGEDWYDKEEWGLEEDLRKGHNDDDEDNVIQGKKTRGRRA</sequence>
<feature type="compositionally biased region" description="Polar residues" evidence="1">
    <location>
        <begin position="353"/>
        <end position="371"/>
    </location>
</feature>
<organism evidence="3 4">
    <name type="scientific">Cladonia borealis</name>
    <dbReference type="NCBI Taxonomy" id="184061"/>
    <lineage>
        <taxon>Eukaryota</taxon>
        <taxon>Fungi</taxon>
        <taxon>Dikarya</taxon>
        <taxon>Ascomycota</taxon>
        <taxon>Pezizomycotina</taxon>
        <taxon>Lecanoromycetes</taxon>
        <taxon>OSLEUM clade</taxon>
        <taxon>Lecanoromycetidae</taxon>
        <taxon>Lecanorales</taxon>
        <taxon>Lecanorineae</taxon>
        <taxon>Cladoniaceae</taxon>
        <taxon>Cladonia</taxon>
    </lineage>
</organism>
<accession>A0AA39QVU4</accession>
<dbReference type="GO" id="GO:0033698">
    <property type="term" value="C:Rpd3L complex"/>
    <property type="evidence" value="ECO:0007669"/>
    <property type="project" value="TreeGrafter"/>
</dbReference>
<feature type="compositionally biased region" description="Basic and acidic residues" evidence="1">
    <location>
        <begin position="317"/>
        <end position="331"/>
    </location>
</feature>
<evidence type="ECO:0000259" key="2">
    <source>
        <dbReference type="Pfam" id="PF08595"/>
    </source>
</evidence>
<dbReference type="PANTHER" id="PTHR28232:SF1">
    <property type="entry name" value="TRANSCRIPTIONAL REGULATORY PROTEIN RXT2"/>
    <property type="match status" value="1"/>
</dbReference>
<evidence type="ECO:0000313" key="4">
    <source>
        <dbReference type="Proteomes" id="UP001166286"/>
    </source>
</evidence>
<feature type="compositionally biased region" description="Polar residues" evidence="1">
    <location>
        <begin position="259"/>
        <end position="289"/>
    </location>
</feature>
<dbReference type="Pfam" id="PF08595">
    <property type="entry name" value="RXT2_N"/>
    <property type="match status" value="1"/>
</dbReference>
<feature type="compositionally biased region" description="Basic and acidic residues" evidence="1">
    <location>
        <begin position="227"/>
        <end position="242"/>
    </location>
</feature>
<feature type="region of interest" description="Disordered" evidence="1">
    <location>
        <begin position="209"/>
        <end position="443"/>
    </location>
</feature>
<protein>
    <recommendedName>
        <fullName evidence="2">Transcriptional regulatory protein RXT2 N-terminal domain-containing protein</fullName>
    </recommendedName>
</protein>
<proteinExistence type="predicted"/>
<reference evidence="3" key="1">
    <citation type="submission" date="2023-03" db="EMBL/GenBank/DDBJ databases">
        <title>Complete genome of Cladonia borealis.</title>
        <authorList>
            <person name="Park H."/>
        </authorList>
    </citation>
    <scope>NUCLEOTIDE SEQUENCE</scope>
    <source>
        <strain evidence="3">ANT050790</strain>
    </source>
</reference>